<comment type="caution">
    <text evidence="5">The sequence shown here is derived from an EMBL/GenBank/DDBJ whole genome shotgun (WGS) entry which is preliminary data.</text>
</comment>
<sequence>MNKTVERKTYIIDAEGQILGRLATRVADILRGKIKADFVPNEDRGDNVVVLNASKIKVTGNKLLDKAYYHYSGYPGGMKKKILKDVMEKDPSWVIQNAVKGMLPKNKLQKVFLKKLEVFSENEYKEKGNEIKL</sequence>
<comment type="function">
    <text evidence="4">This protein is one of the early assembly proteins of the 50S ribosomal subunit, although it is not seen to bind rRNA by itself. It is important during the early stages of 50S assembly.</text>
</comment>
<dbReference type="InterPro" id="IPR005823">
    <property type="entry name" value="Ribosomal_uL13_bac-type"/>
</dbReference>
<dbReference type="InterPro" id="IPR036899">
    <property type="entry name" value="Ribosomal_uL13_sf"/>
</dbReference>
<dbReference type="GO" id="GO:0017148">
    <property type="term" value="P:negative regulation of translation"/>
    <property type="evidence" value="ECO:0007669"/>
    <property type="project" value="TreeGrafter"/>
</dbReference>
<dbReference type="HAMAP" id="MF_01366">
    <property type="entry name" value="Ribosomal_uL13"/>
    <property type="match status" value="1"/>
</dbReference>
<keyword evidence="2 4" id="KW-0689">Ribosomal protein</keyword>
<dbReference type="GO" id="GO:0003735">
    <property type="term" value="F:structural constituent of ribosome"/>
    <property type="evidence" value="ECO:0007669"/>
    <property type="project" value="InterPro"/>
</dbReference>
<dbReference type="GO" id="GO:0003729">
    <property type="term" value="F:mRNA binding"/>
    <property type="evidence" value="ECO:0007669"/>
    <property type="project" value="TreeGrafter"/>
</dbReference>
<dbReference type="PANTHER" id="PTHR11545:SF2">
    <property type="entry name" value="LARGE RIBOSOMAL SUBUNIT PROTEIN UL13M"/>
    <property type="match status" value="1"/>
</dbReference>
<comment type="subunit">
    <text evidence="4">Part of the 50S ribosomal subunit.</text>
</comment>
<dbReference type="Pfam" id="PF00572">
    <property type="entry name" value="Ribosomal_L13"/>
    <property type="match status" value="1"/>
</dbReference>
<gene>
    <name evidence="4" type="primary">rplM</name>
    <name evidence="5" type="ORF">ENT43_04010</name>
</gene>
<reference evidence="5" key="1">
    <citation type="journal article" date="2020" name="mSystems">
        <title>Genome- and Community-Level Interaction Insights into Carbon Utilization and Element Cycling Functions of Hydrothermarchaeota in Hydrothermal Sediment.</title>
        <authorList>
            <person name="Zhou Z."/>
            <person name="Liu Y."/>
            <person name="Xu W."/>
            <person name="Pan J."/>
            <person name="Luo Z.H."/>
            <person name="Li M."/>
        </authorList>
    </citation>
    <scope>NUCLEOTIDE SEQUENCE [LARGE SCALE GENOMIC DNA]</scope>
    <source>
        <strain evidence="5">SpSt-579</strain>
    </source>
</reference>
<proteinExistence type="inferred from homology"/>
<evidence type="ECO:0000256" key="1">
    <source>
        <dbReference type="ARBA" id="ARBA00006227"/>
    </source>
</evidence>
<evidence type="ECO:0000256" key="4">
    <source>
        <dbReference type="HAMAP-Rule" id="MF_01366"/>
    </source>
</evidence>
<dbReference type="SUPFAM" id="SSF52161">
    <property type="entry name" value="Ribosomal protein L13"/>
    <property type="match status" value="1"/>
</dbReference>
<keyword evidence="3 4" id="KW-0687">Ribonucleoprotein</keyword>
<dbReference type="NCBIfam" id="TIGR01066">
    <property type="entry name" value="rplM_bact"/>
    <property type="match status" value="1"/>
</dbReference>
<dbReference type="CDD" id="cd00392">
    <property type="entry name" value="Ribosomal_L13"/>
    <property type="match status" value="1"/>
</dbReference>
<accession>A0A7C4R5H3</accession>
<protein>
    <recommendedName>
        <fullName evidence="4">Large ribosomal subunit protein uL13</fullName>
    </recommendedName>
</protein>
<dbReference type="InterPro" id="IPR005822">
    <property type="entry name" value="Ribosomal_uL13"/>
</dbReference>
<dbReference type="Gene3D" id="3.90.1180.10">
    <property type="entry name" value="Ribosomal protein L13"/>
    <property type="match status" value="1"/>
</dbReference>
<evidence type="ECO:0000256" key="2">
    <source>
        <dbReference type="ARBA" id="ARBA00022980"/>
    </source>
</evidence>
<evidence type="ECO:0000313" key="5">
    <source>
        <dbReference type="EMBL" id="HGT71398.1"/>
    </source>
</evidence>
<dbReference type="PIRSF" id="PIRSF002181">
    <property type="entry name" value="Ribosomal_L13"/>
    <property type="match status" value="1"/>
</dbReference>
<organism evidence="5">
    <name type="scientific">candidate division CPR3 bacterium</name>
    <dbReference type="NCBI Taxonomy" id="2268181"/>
    <lineage>
        <taxon>Bacteria</taxon>
        <taxon>Bacteria division CPR3</taxon>
    </lineage>
</organism>
<evidence type="ECO:0000256" key="3">
    <source>
        <dbReference type="ARBA" id="ARBA00023274"/>
    </source>
</evidence>
<dbReference type="EMBL" id="DSYQ01000024">
    <property type="protein sequence ID" value="HGT71398.1"/>
    <property type="molecule type" value="Genomic_DNA"/>
</dbReference>
<dbReference type="PANTHER" id="PTHR11545">
    <property type="entry name" value="RIBOSOMAL PROTEIN L13"/>
    <property type="match status" value="1"/>
</dbReference>
<comment type="similarity">
    <text evidence="1 4">Belongs to the universal ribosomal protein uL13 family.</text>
</comment>
<name>A0A7C4R5H3_UNCC3</name>
<dbReference type="AlphaFoldDB" id="A0A7C4R5H3"/>
<dbReference type="GO" id="GO:0022625">
    <property type="term" value="C:cytosolic large ribosomal subunit"/>
    <property type="evidence" value="ECO:0007669"/>
    <property type="project" value="TreeGrafter"/>
</dbReference>
<dbReference type="GO" id="GO:0006412">
    <property type="term" value="P:translation"/>
    <property type="evidence" value="ECO:0007669"/>
    <property type="project" value="UniProtKB-UniRule"/>
</dbReference>